<evidence type="ECO:0000259" key="1">
    <source>
        <dbReference type="Pfam" id="PF04773"/>
    </source>
</evidence>
<dbReference type="Pfam" id="PF04773">
    <property type="entry name" value="FecR"/>
    <property type="match status" value="1"/>
</dbReference>
<dbReference type="Pfam" id="PF16220">
    <property type="entry name" value="DUF4880"/>
    <property type="match status" value="1"/>
</dbReference>
<dbReference type="InterPro" id="IPR006860">
    <property type="entry name" value="FecR"/>
</dbReference>
<dbReference type="EMBL" id="CADILG010000017">
    <property type="protein sequence ID" value="CAB3869938.1"/>
    <property type="molecule type" value="Genomic_DNA"/>
</dbReference>
<gene>
    <name evidence="3" type="primary">fecR_4</name>
    <name evidence="3" type="ORF">LMG26858_02674</name>
</gene>
<dbReference type="PANTHER" id="PTHR30273">
    <property type="entry name" value="PERIPLASMIC SIGNAL SENSOR AND SIGMA FACTOR ACTIVATOR FECR-RELATED"/>
    <property type="match status" value="1"/>
</dbReference>
<evidence type="ECO:0000259" key="2">
    <source>
        <dbReference type="Pfam" id="PF16220"/>
    </source>
</evidence>
<proteinExistence type="predicted"/>
<name>A0A6S7DYX4_9BURK</name>
<dbReference type="InterPro" id="IPR012373">
    <property type="entry name" value="Ferrdict_sens_TM"/>
</dbReference>
<sequence length="333" mass="35709">MSATPGIPANPQGLNRAIDPAIVQRAAEWMARLWSEDVNPTDQSDCARWRAQHADHELAWQRLLEFEDKLGSVSPQAASHALRKRPAGVSRRRAISLLGLGATIVGVGYGPRGTDSWQAATADYRSGTGEIRIITLPDGSSVTLSTATAIDLRFTADERVVVLLAGEILVATAPDPSAMARPFRVRSRHGSIQALGTRFSVRDDAETSRVAVFEGAVEIRPRGAPEQAVLLQAGQGSRFSSGAAAAPSPAHESAAAWSRGVLVADAMRLDEFLAELARYRPGLLRCDPEVAGLLVSGVFSVRNTDRALDNLARALPVAVSYRTRYWVTVQAAE</sequence>
<evidence type="ECO:0000313" key="3">
    <source>
        <dbReference type="EMBL" id="CAB3869938.1"/>
    </source>
</evidence>
<dbReference type="RefSeq" id="WP_175207522.1">
    <property type="nucleotide sequence ID" value="NZ_CADILG010000017.1"/>
</dbReference>
<dbReference type="GO" id="GO:0016989">
    <property type="term" value="F:sigma factor antagonist activity"/>
    <property type="evidence" value="ECO:0007669"/>
    <property type="project" value="TreeGrafter"/>
</dbReference>
<organism evidence="3 4">
    <name type="scientific">Achromobacter anxifer</name>
    <dbReference type="NCBI Taxonomy" id="1287737"/>
    <lineage>
        <taxon>Bacteria</taxon>
        <taxon>Pseudomonadati</taxon>
        <taxon>Pseudomonadota</taxon>
        <taxon>Betaproteobacteria</taxon>
        <taxon>Burkholderiales</taxon>
        <taxon>Alcaligenaceae</taxon>
        <taxon>Achromobacter</taxon>
    </lineage>
</organism>
<keyword evidence="4" id="KW-1185">Reference proteome</keyword>
<dbReference type="PANTHER" id="PTHR30273:SF2">
    <property type="entry name" value="PROTEIN FECR"/>
    <property type="match status" value="1"/>
</dbReference>
<dbReference type="Proteomes" id="UP000494117">
    <property type="component" value="Unassembled WGS sequence"/>
</dbReference>
<dbReference type="PIRSF" id="PIRSF018266">
    <property type="entry name" value="FecR"/>
    <property type="match status" value="1"/>
</dbReference>
<dbReference type="Gene3D" id="2.60.120.1440">
    <property type="match status" value="1"/>
</dbReference>
<reference evidence="3 4" key="1">
    <citation type="submission" date="2020-04" db="EMBL/GenBank/DDBJ databases">
        <authorList>
            <person name="De Canck E."/>
        </authorList>
    </citation>
    <scope>NUCLEOTIDE SEQUENCE [LARGE SCALE GENOMIC DNA]</scope>
    <source>
        <strain evidence="3 4">LMG 26858</strain>
    </source>
</reference>
<dbReference type="AlphaFoldDB" id="A0A6S7DYX4"/>
<evidence type="ECO:0000313" key="4">
    <source>
        <dbReference type="Proteomes" id="UP000494117"/>
    </source>
</evidence>
<feature type="domain" description="FecR N-terminal" evidence="2">
    <location>
        <begin position="24"/>
        <end position="63"/>
    </location>
</feature>
<protein>
    <submittedName>
        <fullName evidence="3">Protein FecR</fullName>
    </submittedName>
</protein>
<feature type="domain" description="FecR protein" evidence="1">
    <location>
        <begin position="123"/>
        <end position="218"/>
    </location>
</feature>
<dbReference type="InterPro" id="IPR032623">
    <property type="entry name" value="FecR_N"/>
</dbReference>
<accession>A0A6S7DYX4</accession>